<dbReference type="EMBL" id="AGBW02015069">
    <property type="protein sequence ID" value="OWR40628.1"/>
    <property type="molecule type" value="Genomic_DNA"/>
</dbReference>
<gene>
    <name evidence="2" type="ORF">KGM_206147</name>
</gene>
<feature type="compositionally biased region" description="Acidic residues" evidence="1">
    <location>
        <begin position="51"/>
        <end position="80"/>
    </location>
</feature>
<proteinExistence type="predicted"/>
<accession>A0A212EGL4</accession>
<reference evidence="2 3" key="1">
    <citation type="journal article" date="2011" name="Cell">
        <title>The monarch butterfly genome yields insights into long-distance migration.</title>
        <authorList>
            <person name="Zhan S."/>
            <person name="Merlin C."/>
            <person name="Boore J.L."/>
            <person name="Reppert S.M."/>
        </authorList>
    </citation>
    <scope>NUCLEOTIDE SEQUENCE [LARGE SCALE GENOMIC DNA]</scope>
    <source>
        <strain evidence="2">F-2</strain>
    </source>
</reference>
<evidence type="ECO:0000313" key="2">
    <source>
        <dbReference type="EMBL" id="OWR40628.1"/>
    </source>
</evidence>
<comment type="caution">
    <text evidence="2">The sequence shown here is derived from an EMBL/GenBank/DDBJ whole genome shotgun (WGS) entry which is preliminary data.</text>
</comment>
<protein>
    <submittedName>
        <fullName evidence="2">Uncharacterized protein</fullName>
    </submittedName>
</protein>
<keyword evidence="3" id="KW-1185">Reference proteome</keyword>
<feature type="compositionally biased region" description="Acidic residues" evidence="1">
    <location>
        <begin position="134"/>
        <end position="153"/>
    </location>
</feature>
<dbReference type="OrthoDB" id="6913262at2759"/>
<dbReference type="AlphaFoldDB" id="A0A212EGL4"/>
<sequence>MANNLNESLLNVPDSDEDEGLLNFSQYYFKEWSEIEALYKLTMYNESLNDKEEDSGAAETSQSEDDSDMDKDSGEDEEEDYIEQLGNELDNMILSKPNLLYENPMRENSRFQIYSFCNNRVTTGQCWTWKPDQMDDDSYESSSSDDETSSLSD</sequence>
<dbReference type="KEGG" id="dpl:KGM_206147"/>
<evidence type="ECO:0000313" key="3">
    <source>
        <dbReference type="Proteomes" id="UP000007151"/>
    </source>
</evidence>
<evidence type="ECO:0000256" key="1">
    <source>
        <dbReference type="SAM" id="MobiDB-lite"/>
    </source>
</evidence>
<feature type="region of interest" description="Disordered" evidence="1">
    <location>
        <begin position="49"/>
        <end position="80"/>
    </location>
</feature>
<feature type="region of interest" description="Disordered" evidence="1">
    <location>
        <begin position="130"/>
        <end position="153"/>
    </location>
</feature>
<dbReference type="Proteomes" id="UP000007151">
    <property type="component" value="Unassembled WGS sequence"/>
</dbReference>
<name>A0A212EGL4_DANPL</name>
<organism evidence="2 3">
    <name type="scientific">Danaus plexippus plexippus</name>
    <dbReference type="NCBI Taxonomy" id="278856"/>
    <lineage>
        <taxon>Eukaryota</taxon>
        <taxon>Metazoa</taxon>
        <taxon>Ecdysozoa</taxon>
        <taxon>Arthropoda</taxon>
        <taxon>Hexapoda</taxon>
        <taxon>Insecta</taxon>
        <taxon>Pterygota</taxon>
        <taxon>Neoptera</taxon>
        <taxon>Endopterygota</taxon>
        <taxon>Lepidoptera</taxon>
        <taxon>Glossata</taxon>
        <taxon>Ditrysia</taxon>
        <taxon>Papilionoidea</taxon>
        <taxon>Nymphalidae</taxon>
        <taxon>Danainae</taxon>
        <taxon>Danaini</taxon>
        <taxon>Danaina</taxon>
        <taxon>Danaus</taxon>
        <taxon>Danaus</taxon>
    </lineage>
</organism>